<sequence length="67" mass="7735">MAIFRKTSAREMKFRMIICSAFFFVVMAITSWMGVQGTSMIFFVFGVLAVALAVYWARREARERNAD</sequence>
<dbReference type="OrthoDB" id="9942764at2"/>
<keyword evidence="1" id="KW-1133">Transmembrane helix</keyword>
<reference evidence="2 3" key="1">
    <citation type="submission" date="2016-10" db="EMBL/GenBank/DDBJ databases">
        <authorList>
            <person name="de Groot N.N."/>
        </authorList>
    </citation>
    <scope>NUCLEOTIDE SEQUENCE [LARGE SCALE GENOMIC DNA]</scope>
    <source>
        <strain evidence="2 3">DSM 15283</strain>
    </source>
</reference>
<feature type="transmembrane region" description="Helical" evidence="1">
    <location>
        <begin position="39"/>
        <end position="57"/>
    </location>
</feature>
<dbReference type="EMBL" id="FOTQ01000002">
    <property type="protein sequence ID" value="SFL89378.1"/>
    <property type="molecule type" value="Genomic_DNA"/>
</dbReference>
<name>A0A1I4LE84_9RHOB</name>
<evidence type="ECO:0000256" key="1">
    <source>
        <dbReference type="SAM" id="Phobius"/>
    </source>
</evidence>
<gene>
    <name evidence="2" type="ORF">SAMN04488042_10256</name>
</gene>
<dbReference type="AlphaFoldDB" id="A0A1I4LE84"/>
<evidence type="ECO:0000313" key="2">
    <source>
        <dbReference type="EMBL" id="SFL89378.1"/>
    </source>
</evidence>
<protein>
    <submittedName>
        <fullName evidence="2">Uncharacterized protein</fullName>
    </submittedName>
</protein>
<dbReference type="RefSeq" id="WP_093092782.1">
    <property type="nucleotide sequence ID" value="NZ_FOTQ01000002.1"/>
</dbReference>
<keyword evidence="3" id="KW-1185">Reference proteome</keyword>
<feature type="transmembrane region" description="Helical" evidence="1">
    <location>
        <begin position="12"/>
        <end position="33"/>
    </location>
</feature>
<evidence type="ECO:0000313" key="3">
    <source>
        <dbReference type="Proteomes" id="UP000199144"/>
    </source>
</evidence>
<keyword evidence="1" id="KW-0812">Transmembrane</keyword>
<dbReference type="Proteomes" id="UP000199144">
    <property type="component" value="Unassembled WGS sequence"/>
</dbReference>
<proteinExistence type="predicted"/>
<keyword evidence="1" id="KW-0472">Membrane</keyword>
<accession>A0A1I4LE84</accession>
<organism evidence="2 3">
    <name type="scientific">Shimia aestuarii</name>
    <dbReference type="NCBI Taxonomy" id="254406"/>
    <lineage>
        <taxon>Bacteria</taxon>
        <taxon>Pseudomonadati</taxon>
        <taxon>Pseudomonadota</taxon>
        <taxon>Alphaproteobacteria</taxon>
        <taxon>Rhodobacterales</taxon>
        <taxon>Roseobacteraceae</taxon>
    </lineage>
</organism>